<dbReference type="GO" id="GO:0106312">
    <property type="term" value="F:methylenetetrahydrofolate reductase (NADH) activity"/>
    <property type="evidence" value="ECO:0007669"/>
    <property type="project" value="UniProtKB-EC"/>
</dbReference>
<dbReference type="STRING" id="261317.BCTU_030"/>
<dbReference type="PANTHER" id="PTHR45754:SF3">
    <property type="entry name" value="METHYLENETETRAHYDROFOLATE REDUCTASE (NADPH)"/>
    <property type="match status" value="1"/>
</dbReference>
<dbReference type="Proteomes" id="UP000006811">
    <property type="component" value="Chromosome"/>
</dbReference>
<evidence type="ECO:0000256" key="5">
    <source>
        <dbReference type="ARBA" id="ARBA00022827"/>
    </source>
</evidence>
<dbReference type="UniPathway" id="UPA00193"/>
<evidence type="ECO:0000256" key="9">
    <source>
        <dbReference type="RuleBase" id="RU003862"/>
    </source>
</evidence>
<name>F7WYX5_9GAMM</name>
<comment type="pathway">
    <text evidence="7">Amino-acid biosynthesis; L-methionine biosynthesis via de novo pathway.</text>
</comment>
<dbReference type="Gene3D" id="3.20.20.220">
    <property type="match status" value="1"/>
</dbReference>
<dbReference type="Pfam" id="PF02219">
    <property type="entry name" value="MTHFR"/>
    <property type="match status" value="1"/>
</dbReference>
<dbReference type="GO" id="GO:0035999">
    <property type="term" value="P:tetrahydrofolate interconversion"/>
    <property type="evidence" value="ECO:0007669"/>
    <property type="project" value="UniProtKB-UniPathway"/>
</dbReference>
<keyword evidence="11" id="KW-1185">Reference proteome</keyword>
<dbReference type="InterPro" id="IPR029041">
    <property type="entry name" value="FAD-linked_oxidoreductase-like"/>
</dbReference>
<dbReference type="HOGENOM" id="CLU_025841_0_0_6"/>
<evidence type="ECO:0000256" key="4">
    <source>
        <dbReference type="ARBA" id="ARBA00022630"/>
    </source>
</evidence>
<dbReference type="GO" id="GO:0005829">
    <property type="term" value="C:cytosol"/>
    <property type="evidence" value="ECO:0007669"/>
    <property type="project" value="TreeGrafter"/>
</dbReference>
<dbReference type="GO" id="GO:0009086">
    <property type="term" value="P:methionine biosynthetic process"/>
    <property type="evidence" value="ECO:0007669"/>
    <property type="project" value="TreeGrafter"/>
</dbReference>
<sequence>MHDKIFNLIECKKDVINLKNKIQISFEFFPPKNTAIDLLFINSIRKLKSFNPNFFSVTHSVNTLNKNDTFMIVQKIRKMFTEITVAPHLTSIGYTTTDLRNIAIKYWAKGIKNIVALRGDIPLNYRGDKIYAVDLIKQLKYIADFNIFVAAYPEIHPEAVSSKHDLINLKNKMDVGAEHAITQFFFSIEKFLRFRDNCHKNHIYIDIIPGILPILDIQQLKKFSNMTNVYIPKYILDIFNKNIMDKKNVH</sequence>
<evidence type="ECO:0000256" key="8">
    <source>
        <dbReference type="ARBA" id="ARBA00048628"/>
    </source>
</evidence>
<evidence type="ECO:0000313" key="10">
    <source>
        <dbReference type="EMBL" id="AEH39625.1"/>
    </source>
</evidence>
<dbReference type="SUPFAM" id="SSF51730">
    <property type="entry name" value="FAD-linked oxidoreductase"/>
    <property type="match status" value="1"/>
</dbReference>
<accession>F7WYX5</accession>
<evidence type="ECO:0000256" key="3">
    <source>
        <dbReference type="ARBA" id="ARBA00006743"/>
    </source>
</evidence>
<evidence type="ECO:0000313" key="11">
    <source>
        <dbReference type="Proteomes" id="UP000006811"/>
    </source>
</evidence>
<evidence type="ECO:0000256" key="6">
    <source>
        <dbReference type="ARBA" id="ARBA00023002"/>
    </source>
</evidence>
<comment type="similarity">
    <text evidence="3 9">Belongs to the methylenetetrahydrofolate reductase family.</text>
</comment>
<protein>
    <recommendedName>
        <fullName evidence="9">Methylenetetrahydrofolate reductase</fullName>
    </recommendedName>
</protein>
<dbReference type="EMBL" id="CP001817">
    <property type="protein sequence ID" value="AEH39625.1"/>
    <property type="molecule type" value="Genomic_DNA"/>
</dbReference>
<evidence type="ECO:0000256" key="2">
    <source>
        <dbReference type="ARBA" id="ARBA00004777"/>
    </source>
</evidence>
<dbReference type="GO" id="GO:0071949">
    <property type="term" value="F:FAD binding"/>
    <property type="evidence" value="ECO:0007669"/>
    <property type="project" value="TreeGrafter"/>
</dbReference>
<keyword evidence="4 9" id="KW-0285">Flavoprotein</keyword>
<evidence type="ECO:0000256" key="1">
    <source>
        <dbReference type="ARBA" id="ARBA00001974"/>
    </source>
</evidence>
<dbReference type="PANTHER" id="PTHR45754">
    <property type="entry name" value="METHYLENETETRAHYDROFOLATE REDUCTASE"/>
    <property type="match status" value="1"/>
</dbReference>
<evidence type="ECO:0000256" key="7">
    <source>
        <dbReference type="ARBA" id="ARBA00034478"/>
    </source>
</evidence>
<keyword evidence="5 9" id="KW-0274">FAD</keyword>
<organism evidence="10 11">
    <name type="scientific">Buchnera aphidicola</name>
    <name type="common">Cinara tujafilina</name>
    <dbReference type="NCBI Taxonomy" id="261317"/>
    <lineage>
        <taxon>Bacteria</taxon>
        <taxon>Pseudomonadati</taxon>
        <taxon>Pseudomonadota</taxon>
        <taxon>Gammaproteobacteria</taxon>
        <taxon>Enterobacterales</taxon>
        <taxon>Erwiniaceae</taxon>
        <taxon>Buchnera</taxon>
    </lineage>
</organism>
<comment type="pathway">
    <text evidence="2 9">One-carbon metabolism; tetrahydrofolate interconversion.</text>
</comment>
<dbReference type="InterPro" id="IPR003171">
    <property type="entry name" value="Mehydrof_redctse-like"/>
</dbReference>
<proteinExistence type="inferred from homology"/>
<dbReference type="AlphaFoldDB" id="F7WYX5"/>
<gene>
    <name evidence="10" type="primary">metF</name>
    <name evidence="10" type="ORF">BCTU_030</name>
</gene>
<comment type="catalytic activity">
    <reaction evidence="8">
        <text>(6S)-5-methyl-5,6,7,8-tetrahydrofolate + NAD(+) = (6R)-5,10-methylene-5,6,7,8-tetrahydrofolate + NADH + H(+)</text>
        <dbReference type="Rhea" id="RHEA:19821"/>
        <dbReference type="ChEBI" id="CHEBI:15378"/>
        <dbReference type="ChEBI" id="CHEBI:15636"/>
        <dbReference type="ChEBI" id="CHEBI:18608"/>
        <dbReference type="ChEBI" id="CHEBI:57540"/>
        <dbReference type="ChEBI" id="CHEBI:57945"/>
        <dbReference type="EC" id="1.5.1.54"/>
    </reaction>
    <physiologicalReaction direction="right-to-left" evidence="8">
        <dbReference type="Rhea" id="RHEA:19823"/>
    </physiologicalReaction>
</comment>
<dbReference type="CDD" id="cd00537">
    <property type="entry name" value="MTHFR"/>
    <property type="match status" value="1"/>
</dbReference>
<dbReference type="KEGG" id="baj:BCTU_030"/>
<keyword evidence="6 9" id="KW-0560">Oxidoreductase</keyword>
<comment type="cofactor">
    <cofactor evidence="1 9">
        <name>FAD</name>
        <dbReference type="ChEBI" id="CHEBI:57692"/>
    </cofactor>
</comment>
<dbReference type="eggNOG" id="COG0685">
    <property type="taxonomic scope" value="Bacteria"/>
</dbReference>
<reference evidence="10 11" key="1">
    <citation type="journal article" date="2011" name="Appl. Environ. Microbiol.">
        <title>The genome of Buchnera aphidicola from the aphid Cinara tujafilina provides new clues about the evolutionary history of metabolic losses in bacterial endosymbionts.</title>
        <authorList>
            <person name="Lamelas A."/>
            <person name="Gosalbes M.J."/>
            <person name="Moya A."/>
            <person name="Latorre A."/>
        </authorList>
    </citation>
    <scope>NUCLEOTIDE SEQUENCE [LARGE SCALE GENOMIC DNA]</scope>
    <source>
        <strain evidence="11">Cinara tujafilina</strain>
    </source>
</reference>